<dbReference type="Proteomes" id="UP000504634">
    <property type="component" value="Unplaced"/>
</dbReference>
<feature type="transmembrane region" description="Helical" evidence="1">
    <location>
        <begin position="159"/>
        <end position="183"/>
    </location>
</feature>
<evidence type="ECO:0000256" key="1">
    <source>
        <dbReference type="SAM" id="Phobius"/>
    </source>
</evidence>
<protein>
    <submittedName>
        <fullName evidence="3">Uncharacterized protein LOC115622561</fullName>
    </submittedName>
</protein>
<organism evidence="2 3">
    <name type="scientific">Drosophila lebanonensis</name>
    <name type="common">Fruit fly</name>
    <name type="synonym">Scaptodrosophila lebanonensis</name>
    <dbReference type="NCBI Taxonomy" id="7225"/>
    <lineage>
        <taxon>Eukaryota</taxon>
        <taxon>Metazoa</taxon>
        <taxon>Ecdysozoa</taxon>
        <taxon>Arthropoda</taxon>
        <taxon>Hexapoda</taxon>
        <taxon>Insecta</taxon>
        <taxon>Pterygota</taxon>
        <taxon>Neoptera</taxon>
        <taxon>Endopterygota</taxon>
        <taxon>Diptera</taxon>
        <taxon>Brachycera</taxon>
        <taxon>Muscomorpha</taxon>
        <taxon>Ephydroidea</taxon>
        <taxon>Drosophilidae</taxon>
        <taxon>Scaptodrosophila</taxon>
    </lineage>
</organism>
<name>A0A6J2TAR0_DROLE</name>
<keyword evidence="1" id="KW-0472">Membrane</keyword>
<reference evidence="3" key="1">
    <citation type="submission" date="2025-08" db="UniProtKB">
        <authorList>
            <consortium name="RefSeq"/>
        </authorList>
    </citation>
    <scope>IDENTIFICATION</scope>
    <source>
        <strain evidence="3">11010-0011.00</strain>
        <tissue evidence="3">Whole body</tissue>
    </source>
</reference>
<gene>
    <name evidence="3" type="primary">LOC115622561</name>
</gene>
<feature type="transmembrane region" description="Helical" evidence="1">
    <location>
        <begin position="20"/>
        <end position="40"/>
    </location>
</feature>
<dbReference type="RefSeq" id="XP_030372435.1">
    <property type="nucleotide sequence ID" value="XM_030516575.1"/>
</dbReference>
<dbReference type="AlphaFoldDB" id="A0A6J2TAR0"/>
<sequence length="207" mass="24621">MPFKYQNYKYTCLVMMLLRILWSASYLWVMVHGAMMVPVLRESWQNRFWTSRMKYLLAYTTMLPFSNTTEFSIFILIFLVLFSIFRFSRCRFSGSKDSQLGEKIPLDFRIWSGLIPYLIVFLFCWALTTLFIVLKIFGVGRRAKDKHLLNIYCQLGMALLFKLLLLSNMTVVCCRSWGLLMLIKREPDQPLYNFNNFGDHLNAFFRI</sequence>
<keyword evidence="1" id="KW-1133">Transmembrane helix</keyword>
<feature type="transmembrane region" description="Helical" evidence="1">
    <location>
        <begin position="114"/>
        <end position="138"/>
    </location>
</feature>
<feature type="transmembrane region" description="Helical" evidence="1">
    <location>
        <begin position="61"/>
        <end position="85"/>
    </location>
</feature>
<proteinExistence type="predicted"/>
<keyword evidence="1" id="KW-0812">Transmembrane</keyword>
<evidence type="ECO:0000313" key="2">
    <source>
        <dbReference type="Proteomes" id="UP000504634"/>
    </source>
</evidence>
<accession>A0A6J2TAR0</accession>
<keyword evidence="2" id="KW-1185">Reference proteome</keyword>
<dbReference type="GeneID" id="115622561"/>
<evidence type="ECO:0000313" key="3">
    <source>
        <dbReference type="RefSeq" id="XP_030372435.1"/>
    </source>
</evidence>
<dbReference type="OrthoDB" id="7864460at2759"/>